<evidence type="ECO:0000259" key="5">
    <source>
        <dbReference type="SMART" id="SM00984"/>
    </source>
</evidence>
<comment type="caution">
    <text evidence="6">The sequence shown here is derived from an EMBL/GenBank/DDBJ whole genome shotgun (WGS) entry which is preliminary data.</text>
</comment>
<keyword evidence="7" id="KW-1185">Reference proteome</keyword>
<dbReference type="Gene3D" id="3.40.50.720">
    <property type="entry name" value="NAD(P)-binding Rossmann-like Domain"/>
    <property type="match status" value="2"/>
</dbReference>
<feature type="domain" description="UDP-glucose/GDP-mannose dehydrogenase C-terminal" evidence="5">
    <location>
        <begin position="313"/>
        <end position="413"/>
    </location>
</feature>
<evidence type="ECO:0000313" key="7">
    <source>
        <dbReference type="Proteomes" id="UP000389128"/>
    </source>
</evidence>
<dbReference type="Proteomes" id="UP000389128">
    <property type="component" value="Unassembled WGS sequence"/>
</dbReference>
<gene>
    <name evidence="6" type="ORF">ETQ85_18675</name>
</gene>
<dbReference type="InterPro" id="IPR008927">
    <property type="entry name" value="6-PGluconate_DH-like_C_sf"/>
</dbReference>
<dbReference type="InterPro" id="IPR036220">
    <property type="entry name" value="UDP-Glc/GDP-Man_DH_C_sf"/>
</dbReference>
<dbReference type="RefSeq" id="WP_148580595.1">
    <property type="nucleotide sequence ID" value="NZ_JAVEUW010000001.1"/>
</dbReference>
<name>A0A6C2CKM7_9RHOO</name>
<dbReference type="GO" id="GO:0000271">
    <property type="term" value="P:polysaccharide biosynthetic process"/>
    <property type="evidence" value="ECO:0007669"/>
    <property type="project" value="InterPro"/>
</dbReference>
<dbReference type="InterPro" id="IPR028359">
    <property type="entry name" value="UDP_ManNAc/GlcNAc_DH"/>
</dbReference>
<evidence type="ECO:0000256" key="4">
    <source>
        <dbReference type="PIRNR" id="PIRNR000124"/>
    </source>
</evidence>
<dbReference type="Pfam" id="PF03721">
    <property type="entry name" value="UDPG_MGDP_dh_N"/>
    <property type="match status" value="1"/>
</dbReference>
<dbReference type="InterPro" id="IPR017476">
    <property type="entry name" value="UDP-Glc/GDP-Man"/>
</dbReference>
<organism evidence="6 7">
    <name type="scientific">Zoogloea oleivorans</name>
    <dbReference type="NCBI Taxonomy" id="1552750"/>
    <lineage>
        <taxon>Bacteria</taxon>
        <taxon>Pseudomonadati</taxon>
        <taxon>Pseudomonadota</taxon>
        <taxon>Betaproteobacteria</taxon>
        <taxon>Rhodocyclales</taxon>
        <taxon>Zoogloeaceae</taxon>
        <taxon>Zoogloea</taxon>
    </lineage>
</organism>
<evidence type="ECO:0000313" key="6">
    <source>
        <dbReference type="EMBL" id="TYC54531.1"/>
    </source>
</evidence>
<dbReference type="GO" id="GO:0016628">
    <property type="term" value="F:oxidoreductase activity, acting on the CH-CH group of donors, NAD or NADP as acceptor"/>
    <property type="evidence" value="ECO:0007669"/>
    <property type="project" value="InterPro"/>
</dbReference>
<dbReference type="NCBIfam" id="TIGR03026">
    <property type="entry name" value="NDP-sugDHase"/>
    <property type="match status" value="1"/>
</dbReference>
<dbReference type="SUPFAM" id="SSF51735">
    <property type="entry name" value="NAD(P)-binding Rossmann-fold domains"/>
    <property type="match status" value="1"/>
</dbReference>
<reference evidence="6 7" key="1">
    <citation type="submission" date="2019-01" db="EMBL/GenBank/DDBJ databases">
        <title>Zoogloea oleivorans genome sequencing and assembly.</title>
        <authorList>
            <person name="Tancsics A."/>
            <person name="Farkas M."/>
            <person name="Kriszt B."/>
            <person name="Maroti G."/>
            <person name="Horvath B."/>
        </authorList>
    </citation>
    <scope>NUCLEOTIDE SEQUENCE [LARGE SCALE GENOMIC DNA]</scope>
    <source>
        <strain evidence="6 7">Buc</strain>
    </source>
</reference>
<dbReference type="AlphaFoldDB" id="A0A6C2CKM7"/>
<dbReference type="SUPFAM" id="SSF48179">
    <property type="entry name" value="6-phosphogluconate dehydrogenase C-terminal domain-like"/>
    <property type="match status" value="1"/>
</dbReference>
<evidence type="ECO:0000256" key="3">
    <source>
        <dbReference type="ARBA" id="ARBA00023027"/>
    </source>
</evidence>
<keyword evidence="3" id="KW-0520">NAD</keyword>
<sequence>MSTIAVIGLGYVGLPLAVEFGKKMKTVGFDLHADKVAAYGRHVDPTGEVSTEDLKAAVHLTCSTDPKIIGEADFIIVAVPTPVDEAHQPDFTPLIKSSESVGKHLKRGAIVVYESTVYPGATEEVCIPILEKFSGLKWKEDFNVGYSPERINPGDKERTVTKIMKVVSGDTPETLKKVAEVYGEVIVAGVYPASSIKVAEAAKVIENTQRDLNIALMNELSVIFHKIGIDTIEVLKAAGTKWNFLPFRPGLVGGHCIGVDPYYLTHKADMLGYHPQVILAGRRINDSMGKYIAEQTVKQMIQSGHNIKGADVIVLGLTFKENCPDLRNSKVIDVIHELQSFGCTVHVHDPVAESGEAEHEYGVSLTPWDKLPRAAAIVAAVAHKEYAEMGVSQLAEKLQPKGVFADVKSFYDPAELEAAGATVWRL</sequence>
<dbReference type="OrthoDB" id="9803238at2"/>
<dbReference type="SMART" id="SM00984">
    <property type="entry name" value="UDPG_MGDP_dh_C"/>
    <property type="match status" value="1"/>
</dbReference>
<keyword evidence="2" id="KW-0560">Oxidoreductase</keyword>
<evidence type="ECO:0000256" key="1">
    <source>
        <dbReference type="ARBA" id="ARBA00006601"/>
    </source>
</evidence>
<dbReference type="InterPro" id="IPR001732">
    <property type="entry name" value="UDP-Glc/GDP-Man_DH_N"/>
</dbReference>
<accession>A0A6C2CKM7</accession>
<dbReference type="Pfam" id="PF00984">
    <property type="entry name" value="UDPG_MGDP_dh"/>
    <property type="match status" value="1"/>
</dbReference>
<dbReference type="InterPro" id="IPR014026">
    <property type="entry name" value="UDP-Glc/GDP-Man_DH_dimer"/>
</dbReference>
<proteinExistence type="inferred from homology"/>
<dbReference type="PANTHER" id="PTHR43491:SF2">
    <property type="entry name" value="UDP-N-ACETYL-D-MANNOSAMINE DEHYDROGENASE"/>
    <property type="match status" value="1"/>
</dbReference>
<dbReference type="SUPFAM" id="SSF52413">
    <property type="entry name" value="UDP-glucose/GDP-mannose dehydrogenase C-terminal domain"/>
    <property type="match status" value="1"/>
</dbReference>
<dbReference type="GO" id="GO:0016616">
    <property type="term" value="F:oxidoreductase activity, acting on the CH-OH group of donors, NAD or NADP as acceptor"/>
    <property type="evidence" value="ECO:0007669"/>
    <property type="project" value="InterPro"/>
</dbReference>
<protein>
    <submittedName>
        <fullName evidence="6">Nucleotide sugar dehydrogenase</fullName>
    </submittedName>
</protein>
<dbReference type="PANTHER" id="PTHR43491">
    <property type="entry name" value="UDP-N-ACETYL-D-MANNOSAMINE DEHYDROGENASE"/>
    <property type="match status" value="1"/>
</dbReference>
<evidence type="ECO:0000256" key="2">
    <source>
        <dbReference type="ARBA" id="ARBA00023002"/>
    </source>
</evidence>
<dbReference type="EMBL" id="SDKK01000019">
    <property type="protein sequence ID" value="TYC54531.1"/>
    <property type="molecule type" value="Genomic_DNA"/>
</dbReference>
<dbReference type="PIRSF" id="PIRSF000124">
    <property type="entry name" value="UDPglc_GDPman_dh"/>
    <property type="match status" value="1"/>
</dbReference>
<comment type="similarity">
    <text evidence="1 4">Belongs to the UDP-glucose/GDP-mannose dehydrogenase family.</text>
</comment>
<dbReference type="InterPro" id="IPR014027">
    <property type="entry name" value="UDP-Glc/GDP-Man_DH_C"/>
</dbReference>
<dbReference type="PIRSF" id="PIRSF500136">
    <property type="entry name" value="UDP_ManNAc_DH"/>
    <property type="match status" value="1"/>
</dbReference>
<dbReference type="GO" id="GO:0051287">
    <property type="term" value="F:NAD binding"/>
    <property type="evidence" value="ECO:0007669"/>
    <property type="project" value="InterPro"/>
</dbReference>
<dbReference type="Pfam" id="PF03720">
    <property type="entry name" value="UDPG_MGDP_dh_C"/>
    <property type="match status" value="1"/>
</dbReference>
<dbReference type="InterPro" id="IPR036291">
    <property type="entry name" value="NAD(P)-bd_dom_sf"/>
</dbReference>